<gene>
    <name evidence="1" type="ORF">PHMEG_00029746</name>
</gene>
<reference evidence="2" key="1">
    <citation type="submission" date="2017-03" db="EMBL/GenBank/DDBJ databases">
        <title>Phytopthora megakarya and P. palmivora, two closely related causual agents of cacao black pod achieved similar genome size and gene model numbers by different mechanisms.</title>
        <authorList>
            <person name="Ali S."/>
            <person name="Shao J."/>
            <person name="Larry D.J."/>
            <person name="Kronmiller B."/>
            <person name="Shen D."/>
            <person name="Strem M.D."/>
            <person name="Melnick R.L."/>
            <person name="Guiltinan M.J."/>
            <person name="Tyler B.M."/>
            <person name="Meinhardt L.W."/>
            <person name="Bailey B.A."/>
        </authorList>
    </citation>
    <scope>NUCLEOTIDE SEQUENCE [LARGE SCALE GENOMIC DNA]</scope>
    <source>
        <strain evidence="2">zdho120</strain>
    </source>
</reference>
<dbReference type="Proteomes" id="UP000198211">
    <property type="component" value="Unassembled WGS sequence"/>
</dbReference>
<dbReference type="AlphaFoldDB" id="A0A225V2T9"/>
<dbReference type="EMBL" id="NBNE01008636">
    <property type="protein sequence ID" value="OWY99278.1"/>
    <property type="molecule type" value="Genomic_DNA"/>
</dbReference>
<sequence>MIIPSWVERAPADRDCCYQCHCSMAMLVVLAVSTTDEDTLLLEGQFRRYYRMDACSFERLLSFIGPALVRDELQSRRRSDTDPLSPENMLQMTIPWLVGSKYHTTRCLGGTAVPTIYAVMHQLQIHAPTESQEHIFDLADGFADINKHTIVLASMMVGCMKLW</sequence>
<organism evidence="1 2">
    <name type="scientific">Phytophthora megakarya</name>
    <dbReference type="NCBI Taxonomy" id="4795"/>
    <lineage>
        <taxon>Eukaryota</taxon>
        <taxon>Sar</taxon>
        <taxon>Stramenopiles</taxon>
        <taxon>Oomycota</taxon>
        <taxon>Peronosporomycetes</taxon>
        <taxon>Peronosporales</taxon>
        <taxon>Peronosporaceae</taxon>
        <taxon>Phytophthora</taxon>
    </lineage>
</organism>
<name>A0A225V2T9_9STRA</name>
<accession>A0A225V2T9</accession>
<evidence type="ECO:0000313" key="1">
    <source>
        <dbReference type="EMBL" id="OWY99278.1"/>
    </source>
</evidence>
<protein>
    <submittedName>
        <fullName evidence="1">Uncharacterized protein</fullName>
    </submittedName>
</protein>
<comment type="caution">
    <text evidence="1">The sequence shown here is derived from an EMBL/GenBank/DDBJ whole genome shotgun (WGS) entry which is preliminary data.</text>
</comment>
<keyword evidence="2" id="KW-1185">Reference proteome</keyword>
<proteinExistence type="predicted"/>
<evidence type="ECO:0000313" key="2">
    <source>
        <dbReference type="Proteomes" id="UP000198211"/>
    </source>
</evidence>